<comment type="subcellular location">
    <subcellularLocation>
        <location evidence="1">Periplasm</location>
    </subcellularLocation>
</comment>
<dbReference type="InterPro" id="IPR006059">
    <property type="entry name" value="SBP"/>
</dbReference>
<dbReference type="PANTHER" id="PTHR43649">
    <property type="entry name" value="ARABINOSE-BINDING PROTEIN-RELATED"/>
    <property type="match status" value="1"/>
</dbReference>
<protein>
    <recommendedName>
        <fullName evidence="5">ABC transporter, substrate-binding protein (Cluster 1, maltose/g3p/polyamine/iron)</fullName>
    </recommendedName>
</protein>
<dbReference type="InterPro" id="IPR006311">
    <property type="entry name" value="TAT_signal"/>
</dbReference>
<evidence type="ECO:0000256" key="1">
    <source>
        <dbReference type="ARBA" id="ARBA00004418"/>
    </source>
</evidence>
<feature type="region of interest" description="Disordered" evidence="3">
    <location>
        <begin position="1"/>
        <end position="22"/>
    </location>
</feature>
<dbReference type="PANTHER" id="PTHR43649:SF12">
    <property type="entry name" value="DIACETYLCHITOBIOSE BINDING PROTEIN DASA"/>
    <property type="match status" value="1"/>
</dbReference>
<dbReference type="PROSITE" id="PS51318">
    <property type="entry name" value="TAT"/>
    <property type="match status" value="1"/>
</dbReference>
<evidence type="ECO:0000313" key="4">
    <source>
        <dbReference type="EMBL" id="CAA9546137.1"/>
    </source>
</evidence>
<dbReference type="Pfam" id="PF01547">
    <property type="entry name" value="SBP_bac_1"/>
    <property type="match status" value="1"/>
</dbReference>
<evidence type="ECO:0000256" key="3">
    <source>
        <dbReference type="SAM" id="MobiDB-lite"/>
    </source>
</evidence>
<sequence length="438" mass="45695">MRRGPRAVGRGGIPALGGIPRARTPEAIHDPRLITQGPRLTRRRFVALGIAGAAALGGGGRAARAPTDLRVSLPLNAYERAFLGRDVVPPFEREHGARIELVGGSAEDVVREVRAGAPPPDLLAVDLELLGPLIGEGLVGEIDEAGGLPPGETVPGVLPALERGGRRYAVPLRLNVWVSFYNEVLLGRAGVTPPERWDDLPAVARALGGIAGGGGVALQGALNGPAGQSLTELIWAFGGDPLAPVDGGALAAGTFLRDLAPALAPLSREAKIDTTTAALASDRVAHAPNWAFVAADLLLRGGKREIAAYAGPAGPAGRARLISGTILTVPRRGDNRAKRELALAFAAYLCSRPIQEALAGRLAWTPMRRDAFAAAPEWQAGVATAAREALENGRALPPLRDRKALDGALDDAFRDIAFAGVPPRDALDRAAMRIRVVR</sequence>
<gene>
    <name evidence="4" type="ORF">AVDCRST_MAG88-418</name>
</gene>
<comment type="similarity">
    <text evidence="2">Belongs to the bacterial solute-binding protein 1 family.</text>
</comment>
<evidence type="ECO:0000256" key="2">
    <source>
        <dbReference type="ARBA" id="ARBA00008520"/>
    </source>
</evidence>
<name>A0A6J4UEP2_9BACT</name>
<reference evidence="4" key="1">
    <citation type="submission" date="2020-02" db="EMBL/GenBank/DDBJ databases">
        <authorList>
            <person name="Meier V. D."/>
        </authorList>
    </citation>
    <scope>NUCLEOTIDE SEQUENCE</scope>
    <source>
        <strain evidence="4">AVDCRST_MAG88</strain>
    </source>
</reference>
<dbReference type="InterPro" id="IPR050490">
    <property type="entry name" value="Bact_solute-bd_prot1"/>
</dbReference>
<evidence type="ECO:0008006" key="5">
    <source>
        <dbReference type="Google" id="ProtNLM"/>
    </source>
</evidence>
<dbReference type="Gene3D" id="3.40.190.10">
    <property type="entry name" value="Periplasmic binding protein-like II"/>
    <property type="match status" value="1"/>
</dbReference>
<proteinExistence type="inferred from homology"/>
<organism evidence="4">
    <name type="scientific">uncultured Thermomicrobiales bacterium</name>
    <dbReference type="NCBI Taxonomy" id="1645740"/>
    <lineage>
        <taxon>Bacteria</taxon>
        <taxon>Pseudomonadati</taxon>
        <taxon>Thermomicrobiota</taxon>
        <taxon>Thermomicrobia</taxon>
        <taxon>Thermomicrobiales</taxon>
        <taxon>environmental samples</taxon>
    </lineage>
</organism>
<accession>A0A6J4UEP2</accession>
<dbReference type="EMBL" id="CADCWM010000141">
    <property type="protein sequence ID" value="CAA9546137.1"/>
    <property type="molecule type" value="Genomic_DNA"/>
</dbReference>
<dbReference type="AlphaFoldDB" id="A0A6J4UEP2"/>
<dbReference type="GO" id="GO:0042597">
    <property type="term" value="C:periplasmic space"/>
    <property type="evidence" value="ECO:0007669"/>
    <property type="project" value="UniProtKB-SubCell"/>
</dbReference>
<dbReference type="SUPFAM" id="SSF53850">
    <property type="entry name" value="Periplasmic binding protein-like II"/>
    <property type="match status" value="1"/>
</dbReference>